<keyword evidence="1" id="KW-0677">Repeat</keyword>
<feature type="repeat" description="ANK" evidence="3">
    <location>
        <begin position="402"/>
        <end position="434"/>
    </location>
</feature>
<dbReference type="PROSITE" id="PS50088">
    <property type="entry name" value="ANK_REPEAT"/>
    <property type="match status" value="8"/>
</dbReference>
<feature type="repeat" description="ANK" evidence="3">
    <location>
        <begin position="435"/>
        <end position="467"/>
    </location>
</feature>
<dbReference type="Pfam" id="PF11929">
    <property type="entry name" value="DUF3447"/>
    <property type="match status" value="1"/>
</dbReference>
<dbReference type="AlphaFoldDB" id="A2FJ20"/>
<evidence type="ECO:0000313" key="6">
    <source>
        <dbReference type="Proteomes" id="UP000001542"/>
    </source>
</evidence>
<dbReference type="PANTHER" id="PTHR24198:SF165">
    <property type="entry name" value="ANKYRIN REPEAT-CONTAINING PROTEIN-RELATED"/>
    <property type="match status" value="1"/>
</dbReference>
<dbReference type="InterPro" id="IPR020683">
    <property type="entry name" value="DUF3447"/>
</dbReference>
<proteinExistence type="predicted"/>
<name>A2FJ20_TRIV3</name>
<dbReference type="VEuPathDB" id="TrichDB:TVAGG3_0879200"/>
<dbReference type="RefSeq" id="XP_001308014.1">
    <property type="nucleotide sequence ID" value="XM_001308013.1"/>
</dbReference>
<dbReference type="Pfam" id="PF00023">
    <property type="entry name" value="Ank"/>
    <property type="match status" value="1"/>
</dbReference>
<feature type="repeat" description="ANK" evidence="3">
    <location>
        <begin position="270"/>
        <end position="302"/>
    </location>
</feature>
<evidence type="ECO:0000256" key="2">
    <source>
        <dbReference type="ARBA" id="ARBA00023043"/>
    </source>
</evidence>
<dbReference type="SUPFAM" id="SSF48403">
    <property type="entry name" value="Ankyrin repeat"/>
    <property type="match status" value="1"/>
</dbReference>
<gene>
    <name evidence="5" type="ORF">TVAG_204260</name>
</gene>
<dbReference type="SMART" id="SM00248">
    <property type="entry name" value="ANK"/>
    <property type="match status" value="9"/>
</dbReference>
<dbReference type="Proteomes" id="UP000001542">
    <property type="component" value="Unassembled WGS sequence"/>
</dbReference>
<dbReference type="eggNOG" id="KOG4177">
    <property type="taxonomic scope" value="Eukaryota"/>
</dbReference>
<evidence type="ECO:0000259" key="4">
    <source>
        <dbReference type="Pfam" id="PF11929"/>
    </source>
</evidence>
<protein>
    <recommendedName>
        <fullName evidence="4">DUF3447 domain-containing protein</fullName>
    </recommendedName>
</protein>
<keyword evidence="2 3" id="KW-0040">ANK repeat</keyword>
<evidence type="ECO:0000313" key="5">
    <source>
        <dbReference type="EMBL" id="EAX95084.1"/>
    </source>
</evidence>
<dbReference type="InParanoid" id="A2FJ20"/>
<dbReference type="EMBL" id="DS113824">
    <property type="protein sequence ID" value="EAX95084.1"/>
    <property type="molecule type" value="Genomic_DNA"/>
</dbReference>
<organism evidence="5 6">
    <name type="scientific">Trichomonas vaginalis (strain ATCC PRA-98 / G3)</name>
    <dbReference type="NCBI Taxonomy" id="412133"/>
    <lineage>
        <taxon>Eukaryota</taxon>
        <taxon>Metamonada</taxon>
        <taxon>Parabasalia</taxon>
        <taxon>Trichomonadida</taxon>
        <taxon>Trichomonadidae</taxon>
        <taxon>Trichomonas</taxon>
    </lineage>
</organism>
<feature type="repeat" description="ANK" evidence="3">
    <location>
        <begin position="336"/>
        <end position="368"/>
    </location>
</feature>
<evidence type="ECO:0000256" key="1">
    <source>
        <dbReference type="ARBA" id="ARBA00022737"/>
    </source>
</evidence>
<feature type="repeat" description="ANK" evidence="3">
    <location>
        <begin position="369"/>
        <end position="401"/>
    </location>
</feature>
<dbReference type="SMR" id="A2FJ20"/>
<dbReference type="STRING" id="5722.A2FJ20"/>
<dbReference type="Pfam" id="PF12796">
    <property type="entry name" value="Ank_2"/>
    <property type="match status" value="2"/>
</dbReference>
<feature type="repeat" description="ANK" evidence="3">
    <location>
        <begin position="303"/>
        <end position="335"/>
    </location>
</feature>
<dbReference type="PROSITE" id="PS50297">
    <property type="entry name" value="ANK_REP_REGION"/>
    <property type="match status" value="7"/>
</dbReference>
<dbReference type="VEuPathDB" id="TrichDB:TVAG_204260"/>
<reference evidence="5" key="2">
    <citation type="journal article" date="2007" name="Science">
        <title>Draft genome sequence of the sexually transmitted pathogen Trichomonas vaginalis.</title>
        <authorList>
            <person name="Carlton J.M."/>
            <person name="Hirt R.P."/>
            <person name="Silva J.C."/>
            <person name="Delcher A.L."/>
            <person name="Schatz M."/>
            <person name="Zhao Q."/>
            <person name="Wortman J.R."/>
            <person name="Bidwell S.L."/>
            <person name="Alsmark U.C.M."/>
            <person name="Besteiro S."/>
            <person name="Sicheritz-Ponten T."/>
            <person name="Noel C.J."/>
            <person name="Dacks J.B."/>
            <person name="Foster P.G."/>
            <person name="Simillion C."/>
            <person name="Van de Peer Y."/>
            <person name="Miranda-Saavedra D."/>
            <person name="Barton G.J."/>
            <person name="Westrop G.D."/>
            <person name="Mueller S."/>
            <person name="Dessi D."/>
            <person name="Fiori P.L."/>
            <person name="Ren Q."/>
            <person name="Paulsen I."/>
            <person name="Zhang H."/>
            <person name="Bastida-Corcuera F.D."/>
            <person name="Simoes-Barbosa A."/>
            <person name="Brown M.T."/>
            <person name="Hayes R.D."/>
            <person name="Mukherjee M."/>
            <person name="Okumura C.Y."/>
            <person name="Schneider R."/>
            <person name="Smith A.J."/>
            <person name="Vanacova S."/>
            <person name="Villalvazo M."/>
            <person name="Haas B.J."/>
            <person name="Pertea M."/>
            <person name="Feldblyum T.V."/>
            <person name="Utterback T.R."/>
            <person name="Shu C.L."/>
            <person name="Osoegawa K."/>
            <person name="de Jong P.J."/>
            <person name="Hrdy I."/>
            <person name="Horvathova L."/>
            <person name="Zubacova Z."/>
            <person name="Dolezal P."/>
            <person name="Malik S.B."/>
            <person name="Logsdon J.M. Jr."/>
            <person name="Henze K."/>
            <person name="Gupta A."/>
            <person name="Wang C.C."/>
            <person name="Dunne R.L."/>
            <person name="Upcroft J.A."/>
            <person name="Upcroft P."/>
            <person name="White O."/>
            <person name="Salzberg S.L."/>
            <person name="Tang P."/>
            <person name="Chiu C.-H."/>
            <person name="Lee Y.-S."/>
            <person name="Embley T.M."/>
            <person name="Coombs G.H."/>
            <person name="Mottram J.C."/>
            <person name="Tachezy J."/>
            <person name="Fraser-Liggett C.M."/>
            <person name="Johnson P.J."/>
        </authorList>
    </citation>
    <scope>NUCLEOTIDE SEQUENCE [LARGE SCALE GENOMIC DNA]</scope>
    <source>
        <strain evidence="5">G3</strain>
    </source>
</reference>
<dbReference type="Gene3D" id="1.25.40.20">
    <property type="entry name" value="Ankyrin repeat-containing domain"/>
    <property type="match status" value="3"/>
</dbReference>
<dbReference type="PANTHER" id="PTHR24198">
    <property type="entry name" value="ANKYRIN REPEAT AND PROTEIN KINASE DOMAIN-CONTAINING PROTEIN"/>
    <property type="match status" value="1"/>
</dbReference>
<dbReference type="KEGG" id="tva:4752826"/>
<dbReference type="InterPro" id="IPR036770">
    <property type="entry name" value="Ankyrin_rpt-contain_sf"/>
</dbReference>
<feature type="repeat" description="ANK" evidence="3">
    <location>
        <begin position="468"/>
        <end position="500"/>
    </location>
</feature>
<dbReference type="PRINTS" id="PR01415">
    <property type="entry name" value="ANKYRIN"/>
</dbReference>
<accession>A2FJ20</accession>
<dbReference type="InterPro" id="IPR002110">
    <property type="entry name" value="Ankyrin_rpt"/>
</dbReference>
<dbReference type="Pfam" id="PF13857">
    <property type="entry name" value="Ank_5"/>
    <property type="match status" value="1"/>
</dbReference>
<reference evidence="5" key="1">
    <citation type="submission" date="2006-10" db="EMBL/GenBank/DDBJ databases">
        <authorList>
            <person name="Amadeo P."/>
            <person name="Zhao Q."/>
            <person name="Wortman J."/>
            <person name="Fraser-Liggett C."/>
            <person name="Carlton J."/>
        </authorList>
    </citation>
    <scope>NUCLEOTIDE SEQUENCE</scope>
    <source>
        <strain evidence="5">G3</strain>
    </source>
</reference>
<feature type="domain" description="DUF3447" evidence="4">
    <location>
        <begin position="183"/>
        <end position="255"/>
    </location>
</feature>
<sequence>MTTLTQDMLPESCTLLIKYCDMIWSINESNYKTILEAISNCIETDLLSIEQILQISDFIAETRPNDLRYVFKVCKKLLQKNNLQNGYSLFTRSQHLRALLVKENLITGFIPPQFIPKTQDEIFEIFQPQSFEHAILWDDLDHLQKLCLYPEFDYNISLNGTTLIDMSTKYGSVTCFRYLLMNNARITNITLENSFIGNNYEIVHICERSLPITAICMINAVHNYHNETVQYLQTKYRLDYTWSNAFYSCNLPCFFNKLFLTNDINSVDSQGNNALMVSVKAGICPVVEFLLDNNAMIDKKNGQGNTPLMLAAQNNQTKVISLLLKRGSQMEMQGSNGKTPLLHAASCDKLESVVLLLKNGANIESKDGNERTPLIYASMNGKTDIVNVLLDFGANTEARDHQMWTSLMIASHYNRVEVVKLLLERNADKEAADVQNLTSILIATENNNVDVVKLLVDKGCNIEACGFNGMTALLSANSKNYVNIMKILLEKNANIEHHDVNGRTPLIYAAMNNNVEAFKLLIEYKADINATDNDGFNSLNYATQNNCEQILEILSGLSK</sequence>
<evidence type="ECO:0000256" key="3">
    <source>
        <dbReference type="PROSITE-ProRule" id="PRU00023"/>
    </source>
</evidence>
<keyword evidence="6" id="KW-1185">Reference proteome</keyword>
<feature type="repeat" description="ANK" evidence="3">
    <location>
        <begin position="501"/>
        <end position="533"/>
    </location>
</feature>